<evidence type="ECO:0000256" key="1">
    <source>
        <dbReference type="SAM" id="MobiDB-lite"/>
    </source>
</evidence>
<evidence type="ECO:0000313" key="3">
    <source>
        <dbReference type="Proteomes" id="UP000247498"/>
    </source>
</evidence>
<name>A0A2V0NZ72_9CHLO</name>
<dbReference type="InParanoid" id="A0A2V0NZ72"/>
<accession>A0A2V0NZ72</accession>
<dbReference type="EMBL" id="BDRX01000033">
    <property type="protein sequence ID" value="GBF92619.1"/>
    <property type="molecule type" value="Genomic_DNA"/>
</dbReference>
<keyword evidence="3" id="KW-1185">Reference proteome</keyword>
<dbReference type="AlphaFoldDB" id="A0A2V0NZ72"/>
<comment type="caution">
    <text evidence="2">The sequence shown here is derived from an EMBL/GenBank/DDBJ whole genome shotgun (WGS) entry which is preliminary data.</text>
</comment>
<gene>
    <name evidence="2" type="ORF">Rsub_05233</name>
</gene>
<feature type="region of interest" description="Disordered" evidence="1">
    <location>
        <begin position="29"/>
        <end position="56"/>
    </location>
</feature>
<protein>
    <submittedName>
        <fullName evidence="2">Uncharacterized protein</fullName>
    </submittedName>
</protein>
<reference evidence="2 3" key="1">
    <citation type="journal article" date="2018" name="Sci. Rep.">
        <title>Raphidocelis subcapitata (=Pseudokirchneriella subcapitata) provides an insight into genome evolution and environmental adaptations in the Sphaeropleales.</title>
        <authorList>
            <person name="Suzuki S."/>
            <person name="Yamaguchi H."/>
            <person name="Nakajima N."/>
            <person name="Kawachi M."/>
        </authorList>
    </citation>
    <scope>NUCLEOTIDE SEQUENCE [LARGE SCALE GENOMIC DNA]</scope>
    <source>
        <strain evidence="2 3">NIES-35</strain>
    </source>
</reference>
<evidence type="ECO:0000313" key="2">
    <source>
        <dbReference type="EMBL" id="GBF92619.1"/>
    </source>
</evidence>
<proteinExistence type="predicted"/>
<organism evidence="2 3">
    <name type="scientific">Raphidocelis subcapitata</name>
    <dbReference type="NCBI Taxonomy" id="307507"/>
    <lineage>
        <taxon>Eukaryota</taxon>
        <taxon>Viridiplantae</taxon>
        <taxon>Chlorophyta</taxon>
        <taxon>core chlorophytes</taxon>
        <taxon>Chlorophyceae</taxon>
        <taxon>CS clade</taxon>
        <taxon>Sphaeropleales</taxon>
        <taxon>Selenastraceae</taxon>
        <taxon>Raphidocelis</taxon>
    </lineage>
</organism>
<sequence>MELLDVGAMNRLKQLRAVRILLREEHRQRDEAPDAAAVGSSGNASGGGDAGPPRPATAAELRRIGDAIARLSEVLDQDLAACEREVDARGASVARDLEAADKLDEAVDSLLSAGTLAGELLSTRPYRRGAGTLTMGPRPAPARGCVSGGGAASLAAAAVASAAAAPAAGS</sequence>
<dbReference type="Proteomes" id="UP000247498">
    <property type="component" value="Unassembled WGS sequence"/>
</dbReference>